<reference evidence="6" key="1">
    <citation type="submission" date="2016-08" db="EMBL/GenBank/DDBJ databases">
        <authorList>
            <person name="Merda D."/>
            <person name="Briand M."/>
            <person name="Taghouti G."/>
            <person name="Carrere S."/>
            <person name="Gouzy J."/>
            <person name="Portier P."/>
            <person name="Jacques M.-A."/>
            <person name="Fischer-Le Saux M."/>
        </authorList>
    </citation>
    <scope>NUCLEOTIDE SEQUENCE [LARGE SCALE GENOMIC DNA]</scope>
    <source>
        <strain evidence="6">CFBP1156</strain>
    </source>
</reference>
<comment type="similarity">
    <text evidence="1">Belongs to the metallo-dependent hydrolases superfamily. NagA family.</text>
</comment>
<dbReference type="SUPFAM" id="SSF51556">
    <property type="entry name" value="Metallo-dependent hydrolases"/>
    <property type="match status" value="1"/>
</dbReference>
<evidence type="ECO:0000313" key="5">
    <source>
        <dbReference type="EMBL" id="PPU97732.1"/>
    </source>
</evidence>
<comment type="caution">
    <text evidence="5">The sequence shown here is derived from an EMBL/GenBank/DDBJ whole genome shotgun (WGS) entry which is preliminary data.</text>
</comment>
<proteinExistence type="inferred from homology"/>
<feature type="signal peptide" evidence="3">
    <location>
        <begin position="1"/>
        <end position="20"/>
    </location>
</feature>
<dbReference type="InterPro" id="IPR032466">
    <property type="entry name" value="Metal_Hydrolase"/>
</dbReference>
<dbReference type="SUPFAM" id="SSF51338">
    <property type="entry name" value="Composite domain of metallo-dependent hydrolases"/>
    <property type="match status" value="1"/>
</dbReference>
<keyword evidence="6" id="KW-1185">Reference proteome</keyword>
<keyword evidence="3" id="KW-0732">Signal</keyword>
<feature type="chain" id="PRO_5015727855" evidence="3">
    <location>
        <begin position="21"/>
        <end position="516"/>
    </location>
</feature>
<dbReference type="InterPro" id="IPR023100">
    <property type="entry name" value="D-aminoacylase_insert_dom_sf"/>
</dbReference>
<evidence type="ECO:0000313" key="6">
    <source>
        <dbReference type="Proteomes" id="UP000238261"/>
    </source>
</evidence>
<dbReference type="InterPro" id="IPR013108">
    <property type="entry name" value="Amidohydro_3"/>
</dbReference>
<dbReference type="Gene3D" id="3.30.1490.130">
    <property type="entry name" value="D-aminoacylase. Domain 3"/>
    <property type="match status" value="1"/>
</dbReference>
<evidence type="ECO:0000256" key="1">
    <source>
        <dbReference type="ARBA" id="ARBA00010716"/>
    </source>
</evidence>
<sequence length="516" mass="55538">MLRCLPMALLPLLPAATACAATTVIDRVMIVDGTGAPAYAGAVRIADGRIVAVGRLRPAPGEPRVDGRGLVLAPGFIDTHSHHDAGMFERPDMATVTSQGVTTLIVGQDGFSQTPLASLFERLQANPLAVNLGSYSGHNTLRAQVLGTDARRPASEREIAGMSRLLEADMEAGAFGLSTGLMYEPGAFSTTEEVVALAQVAARRGGRYISHVRNEAFELDSAIDEAILVGRRTGMPVQISHLKIAVRKRWGQADAILRKLDQARAEGIDLSADVYPYTYWQTTMRIMFPNKDYDDRRGLAFNFAESTPPEELRVALFRPDPSLQGRSIAQIAQARGQDPVTAYIGMEKTLAAYERTHASELELGKVEAVIGTSMSEDDVATFLRWPHSNVCSDGFELGHPRGHGTFTRVLGRYVRERGVLSLEQAVHRMTGLAAAHLGITDRGVIRPGAWADLVLFDPDTVADRATLENPAAQSVGIAQVWVAGQTVFAAGHALPARPGQVVRRQGDAPFTAVAAH</sequence>
<dbReference type="Gene3D" id="2.30.40.10">
    <property type="entry name" value="Urease, subunit C, domain 1"/>
    <property type="match status" value="1"/>
</dbReference>
<organism evidence="5 6">
    <name type="scientific">Xanthomonas hyacinthi</name>
    <dbReference type="NCBI Taxonomy" id="56455"/>
    <lineage>
        <taxon>Bacteria</taxon>
        <taxon>Pseudomonadati</taxon>
        <taxon>Pseudomonadota</taxon>
        <taxon>Gammaproteobacteria</taxon>
        <taxon>Lysobacterales</taxon>
        <taxon>Lysobacteraceae</taxon>
        <taxon>Xanthomonas</taxon>
    </lineage>
</organism>
<gene>
    <name evidence="5" type="ORF">XhyaCFBP1156_10310</name>
</gene>
<dbReference type="PANTHER" id="PTHR11113">
    <property type="entry name" value="N-ACETYLGLUCOSAMINE-6-PHOSPHATE DEACETYLASE"/>
    <property type="match status" value="1"/>
</dbReference>
<dbReference type="InterPro" id="IPR011059">
    <property type="entry name" value="Metal-dep_hydrolase_composite"/>
</dbReference>
<dbReference type="AlphaFoldDB" id="A0A2S7EX58"/>
<dbReference type="Proteomes" id="UP000238261">
    <property type="component" value="Unassembled WGS sequence"/>
</dbReference>
<name>A0A2S7EX58_9XANT</name>
<protein>
    <submittedName>
        <fullName evidence="5">Aminoacylase</fullName>
    </submittedName>
</protein>
<feature type="domain" description="Amidohydrolase 3" evidence="4">
    <location>
        <begin position="65"/>
        <end position="488"/>
    </location>
</feature>
<accession>A0A2S7EX58</accession>
<evidence type="ECO:0000259" key="4">
    <source>
        <dbReference type="Pfam" id="PF07969"/>
    </source>
</evidence>
<dbReference type="EMBL" id="MDEG01000007">
    <property type="protein sequence ID" value="PPU97732.1"/>
    <property type="molecule type" value="Genomic_DNA"/>
</dbReference>
<dbReference type="GO" id="GO:0008448">
    <property type="term" value="F:N-acetylglucosamine-6-phosphate deacetylase activity"/>
    <property type="evidence" value="ECO:0007669"/>
    <property type="project" value="TreeGrafter"/>
</dbReference>
<dbReference type="Pfam" id="PF07969">
    <property type="entry name" value="Amidohydro_3"/>
    <property type="match status" value="1"/>
</dbReference>
<dbReference type="PANTHER" id="PTHR11113:SF14">
    <property type="entry name" value="N-ACETYLGLUCOSAMINE-6-PHOSPHATE DEACETYLASE"/>
    <property type="match status" value="1"/>
</dbReference>
<dbReference type="RefSeq" id="WP_046977437.1">
    <property type="nucleotide sequence ID" value="NZ_CP043476.1"/>
</dbReference>
<dbReference type="GO" id="GO:0006046">
    <property type="term" value="P:N-acetylglucosamine catabolic process"/>
    <property type="evidence" value="ECO:0007669"/>
    <property type="project" value="TreeGrafter"/>
</dbReference>
<evidence type="ECO:0000256" key="3">
    <source>
        <dbReference type="SAM" id="SignalP"/>
    </source>
</evidence>
<dbReference type="Gene3D" id="3.20.20.140">
    <property type="entry name" value="Metal-dependent hydrolases"/>
    <property type="match status" value="1"/>
</dbReference>
<keyword evidence="2" id="KW-0378">Hydrolase</keyword>
<dbReference type="OrthoDB" id="9766983at2"/>
<dbReference type="PROSITE" id="PS51257">
    <property type="entry name" value="PROKAR_LIPOPROTEIN"/>
    <property type="match status" value="1"/>
</dbReference>
<evidence type="ECO:0000256" key="2">
    <source>
        <dbReference type="ARBA" id="ARBA00022801"/>
    </source>
</evidence>
<dbReference type="CDD" id="cd01297">
    <property type="entry name" value="D-aminoacylase"/>
    <property type="match status" value="1"/>
</dbReference>